<name>A0A914VKU9_9BILA</name>
<evidence type="ECO:0000313" key="3">
    <source>
        <dbReference type="WBParaSite" id="PSAMB.scaffold209size65617.g3362.t1"/>
    </source>
</evidence>
<evidence type="ECO:0000256" key="1">
    <source>
        <dbReference type="SAM" id="Phobius"/>
    </source>
</evidence>
<protein>
    <submittedName>
        <fullName evidence="3">Uncharacterized protein</fullName>
    </submittedName>
</protein>
<keyword evidence="2" id="KW-1185">Reference proteome</keyword>
<evidence type="ECO:0000313" key="2">
    <source>
        <dbReference type="Proteomes" id="UP000887566"/>
    </source>
</evidence>
<dbReference type="WBParaSite" id="PSAMB.scaffold209size65617.g3362.t1">
    <property type="protein sequence ID" value="PSAMB.scaffold209size65617.g3362.t1"/>
    <property type="gene ID" value="PSAMB.scaffold209size65617.g3362"/>
</dbReference>
<proteinExistence type="predicted"/>
<accession>A0A914VKU9</accession>
<organism evidence="2 3">
    <name type="scientific">Plectus sambesii</name>
    <dbReference type="NCBI Taxonomy" id="2011161"/>
    <lineage>
        <taxon>Eukaryota</taxon>
        <taxon>Metazoa</taxon>
        <taxon>Ecdysozoa</taxon>
        <taxon>Nematoda</taxon>
        <taxon>Chromadorea</taxon>
        <taxon>Plectida</taxon>
        <taxon>Plectina</taxon>
        <taxon>Plectoidea</taxon>
        <taxon>Plectidae</taxon>
        <taxon>Plectus</taxon>
    </lineage>
</organism>
<keyword evidence="1" id="KW-1133">Transmembrane helix</keyword>
<keyword evidence="1" id="KW-0812">Transmembrane</keyword>
<feature type="transmembrane region" description="Helical" evidence="1">
    <location>
        <begin position="6"/>
        <end position="30"/>
    </location>
</feature>
<reference evidence="3" key="1">
    <citation type="submission" date="2022-11" db="UniProtKB">
        <authorList>
            <consortium name="WormBaseParasite"/>
        </authorList>
    </citation>
    <scope>IDENTIFICATION</scope>
</reference>
<sequence>MLGLRAFQYAGPFVAVGLVLCGFINTFIYAHKHRDIRHAIRVLTSAKNVTLSHTESNIASSLPPVRAFNESVTKQLRKDRDDVDRRVAQIHRFSNIDSFSDCDEIFV</sequence>
<dbReference type="AlphaFoldDB" id="A0A914VKU9"/>
<keyword evidence="1" id="KW-0472">Membrane</keyword>
<dbReference type="Proteomes" id="UP000887566">
    <property type="component" value="Unplaced"/>
</dbReference>